<dbReference type="Pfam" id="PF23598">
    <property type="entry name" value="LRR_14"/>
    <property type="match status" value="1"/>
</dbReference>
<evidence type="ECO:0000256" key="7">
    <source>
        <dbReference type="ARBA" id="ARBA00023136"/>
    </source>
</evidence>
<evidence type="ECO:0000256" key="6">
    <source>
        <dbReference type="ARBA" id="ARBA00022989"/>
    </source>
</evidence>
<dbReference type="PANTHER" id="PTHR27008:SF499">
    <property type="entry name" value="OS06G0581500 PROTEIN"/>
    <property type="match status" value="1"/>
</dbReference>
<keyword evidence="8" id="KW-0547">Nucleotide-binding</keyword>
<keyword evidence="12" id="KW-1185">Reference proteome</keyword>
<keyword evidence="5" id="KW-0677">Repeat</keyword>
<evidence type="ECO:0000256" key="5">
    <source>
        <dbReference type="ARBA" id="ARBA00022737"/>
    </source>
</evidence>
<dbReference type="Gene3D" id="3.80.10.10">
    <property type="entry name" value="Ribonuclease Inhibitor"/>
    <property type="match status" value="1"/>
</dbReference>
<dbReference type="FunFam" id="3.80.10.10:FF:000400">
    <property type="entry name" value="Nuclear pore complex protein NUP107"/>
    <property type="match status" value="1"/>
</dbReference>
<dbReference type="Gene3D" id="3.30.200.20">
    <property type="entry name" value="Phosphorylase Kinase, domain 1"/>
    <property type="match status" value="1"/>
</dbReference>
<dbReference type="OMA" id="QHINLER"/>
<name>A0A7N0ZSI9_KALFE</name>
<dbReference type="Gramene" id="Kaladp0024s0521.1.v1.1">
    <property type="protein sequence ID" value="Kaladp0024s0521.1.v1.1"/>
    <property type="gene ID" value="Kaladp0024s0521.v1.1"/>
</dbReference>
<dbReference type="GO" id="GO:0005524">
    <property type="term" value="F:ATP binding"/>
    <property type="evidence" value="ECO:0007669"/>
    <property type="project" value="UniProtKB-UniRule"/>
</dbReference>
<evidence type="ECO:0000256" key="2">
    <source>
        <dbReference type="ARBA" id="ARBA00022614"/>
    </source>
</evidence>
<keyword evidence="2" id="KW-0433">Leucine-rich repeat</keyword>
<keyword evidence="4 9" id="KW-0732">Signal</keyword>
<dbReference type="Pfam" id="PF00069">
    <property type="entry name" value="Pkinase"/>
    <property type="match status" value="1"/>
</dbReference>
<proteinExistence type="predicted"/>
<dbReference type="SUPFAM" id="SSF56112">
    <property type="entry name" value="Protein kinase-like (PK-like)"/>
    <property type="match status" value="1"/>
</dbReference>
<feature type="signal peptide" evidence="9">
    <location>
        <begin position="1"/>
        <end position="24"/>
    </location>
</feature>
<feature type="chain" id="PRO_5029679193" description="Protein kinase domain-containing protein" evidence="9">
    <location>
        <begin position="25"/>
        <end position="601"/>
    </location>
</feature>
<evidence type="ECO:0000256" key="1">
    <source>
        <dbReference type="ARBA" id="ARBA00004370"/>
    </source>
</evidence>
<protein>
    <recommendedName>
        <fullName evidence="10">Protein kinase domain-containing protein</fullName>
    </recommendedName>
</protein>
<reference evidence="11" key="1">
    <citation type="submission" date="2021-01" db="UniProtKB">
        <authorList>
            <consortium name="EnsemblPlants"/>
        </authorList>
    </citation>
    <scope>IDENTIFICATION</scope>
</reference>
<evidence type="ECO:0000259" key="10">
    <source>
        <dbReference type="PROSITE" id="PS50011"/>
    </source>
</evidence>
<dbReference type="Proteomes" id="UP000594263">
    <property type="component" value="Unplaced"/>
</dbReference>
<dbReference type="InterPro" id="IPR032675">
    <property type="entry name" value="LRR_dom_sf"/>
</dbReference>
<sequence length="601" mass="67128">RDMRVRYRGMHPLIILSIISASFSASFSSGVTCGKRHKRVTEISLADEKLDGVLPPSIGNLTFLRVLNLSSSSSLHGEIPKEIGHLCRLQHINLERNRFEGRIPAELGNCSNLQKMIISHNNFSGPIPIQFASLSRLIYLYVNGNFLVGEMPSFLRNLSSLVGVDLNTNHFHGEIQRSIPASLGLLRSLVSLDLSNNKLSGQIPKDLASITSLQNLNFSFNRLEGELPLFKNTSAVSVTGNRQLCGGNPELHLQTCKNNLRKKGAILSRKDSLAERYKRVTYIELFKATDGFAKSNLIGTGSFGDVYKAAILDQNESKPVAVKVLKLSNEGAAKSFIAECKILRRIRHRNLLSVITSCSSLDNKGNDFKALVFEFMSNGTLDDWLHLPSKILLDDDMVAHVGDFGLAKLLLGASGDFRGGESMSTALKGSFGYIAPEYGMGAAVSPQGDIYSYGILLLELITGRRPTNDIFKDEMSIQSFCERAQPDRVDEIVDQSLLDEFLSKQNPEQIKLQYYTFLISFIEVGISCAAESPRDRMHIQSAIQSLKRRSKKNMIPYSQKRRHKQACWNTTPRHKDRRWAEFRTNVGEHERNTKNTRGEMS</sequence>
<dbReference type="PANTHER" id="PTHR27008">
    <property type="entry name" value="OS04G0122200 PROTEIN"/>
    <property type="match status" value="1"/>
</dbReference>
<keyword evidence="6" id="KW-1133">Transmembrane helix</keyword>
<dbReference type="GO" id="GO:0016020">
    <property type="term" value="C:membrane"/>
    <property type="evidence" value="ECO:0007669"/>
    <property type="project" value="UniProtKB-SubCell"/>
</dbReference>
<evidence type="ECO:0000256" key="8">
    <source>
        <dbReference type="PROSITE-ProRule" id="PRU10141"/>
    </source>
</evidence>
<dbReference type="AlphaFoldDB" id="A0A7N0ZSI9"/>
<feature type="domain" description="Protein kinase" evidence="10">
    <location>
        <begin position="292"/>
        <end position="518"/>
    </location>
</feature>
<dbReference type="Gene3D" id="1.10.510.10">
    <property type="entry name" value="Transferase(Phosphotransferase) domain 1"/>
    <property type="match status" value="1"/>
</dbReference>
<keyword evidence="7" id="KW-0472">Membrane</keyword>
<dbReference type="InterPro" id="IPR051809">
    <property type="entry name" value="Plant_receptor-like_S/T_kinase"/>
</dbReference>
<dbReference type="InterPro" id="IPR055414">
    <property type="entry name" value="LRR_R13L4/SHOC2-like"/>
</dbReference>
<keyword evidence="8" id="KW-0067">ATP-binding</keyword>
<dbReference type="FunFam" id="3.30.200.20:FF:000432">
    <property type="entry name" value="LRR receptor-like serine/threonine-protein kinase EFR"/>
    <property type="match status" value="1"/>
</dbReference>
<dbReference type="GO" id="GO:0004674">
    <property type="term" value="F:protein serine/threonine kinase activity"/>
    <property type="evidence" value="ECO:0007669"/>
    <property type="project" value="UniProtKB-EC"/>
</dbReference>
<dbReference type="InterPro" id="IPR000719">
    <property type="entry name" value="Prot_kinase_dom"/>
</dbReference>
<dbReference type="EnsemblPlants" id="Kaladp0024s0521.1.v1.1">
    <property type="protein sequence ID" value="Kaladp0024s0521.1.v1.1"/>
    <property type="gene ID" value="Kaladp0024s0521.v1.1"/>
</dbReference>
<accession>A0A7N0ZSI9</accession>
<dbReference type="InterPro" id="IPR011009">
    <property type="entry name" value="Kinase-like_dom_sf"/>
</dbReference>
<dbReference type="PROSITE" id="PS50011">
    <property type="entry name" value="PROTEIN_KINASE_DOM"/>
    <property type="match status" value="1"/>
</dbReference>
<evidence type="ECO:0000313" key="12">
    <source>
        <dbReference type="Proteomes" id="UP000594263"/>
    </source>
</evidence>
<evidence type="ECO:0000256" key="4">
    <source>
        <dbReference type="ARBA" id="ARBA00022729"/>
    </source>
</evidence>
<dbReference type="InterPro" id="IPR017441">
    <property type="entry name" value="Protein_kinase_ATP_BS"/>
</dbReference>
<organism evidence="11 12">
    <name type="scientific">Kalanchoe fedtschenkoi</name>
    <name type="common">Lavender scallops</name>
    <name type="synonym">South American air plant</name>
    <dbReference type="NCBI Taxonomy" id="63787"/>
    <lineage>
        <taxon>Eukaryota</taxon>
        <taxon>Viridiplantae</taxon>
        <taxon>Streptophyta</taxon>
        <taxon>Embryophyta</taxon>
        <taxon>Tracheophyta</taxon>
        <taxon>Spermatophyta</taxon>
        <taxon>Magnoliopsida</taxon>
        <taxon>eudicotyledons</taxon>
        <taxon>Gunneridae</taxon>
        <taxon>Pentapetalae</taxon>
        <taxon>Saxifragales</taxon>
        <taxon>Crassulaceae</taxon>
        <taxon>Kalanchoe</taxon>
    </lineage>
</organism>
<dbReference type="PROSITE" id="PS00107">
    <property type="entry name" value="PROTEIN_KINASE_ATP"/>
    <property type="match status" value="1"/>
</dbReference>
<evidence type="ECO:0000256" key="9">
    <source>
        <dbReference type="SAM" id="SignalP"/>
    </source>
</evidence>
<dbReference type="InterPro" id="IPR001245">
    <property type="entry name" value="Ser-Thr/Tyr_kinase_cat_dom"/>
</dbReference>
<evidence type="ECO:0000313" key="11">
    <source>
        <dbReference type="EnsemblPlants" id="Kaladp0024s0521.1.v1.1"/>
    </source>
</evidence>
<dbReference type="SUPFAM" id="SSF52058">
    <property type="entry name" value="L domain-like"/>
    <property type="match status" value="1"/>
</dbReference>
<keyword evidence="3" id="KW-0812">Transmembrane</keyword>
<comment type="subcellular location">
    <subcellularLocation>
        <location evidence="1">Membrane</location>
    </subcellularLocation>
</comment>
<feature type="binding site" evidence="8">
    <location>
        <position position="323"/>
    </location>
    <ligand>
        <name>ATP</name>
        <dbReference type="ChEBI" id="CHEBI:30616"/>
    </ligand>
</feature>
<evidence type="ECO:0000256" key="3">
    <source>
        <dbReference type="ARBA" id="ARBA00022692"/>
    </source>
</evidence>
<dbReference type="Pfam" id="PF07714">
    <property type="entry name" value="PK_Tyr_Ser-Thr"/>
    <property type="match status" value="1"/>
</dbReference>